<keyword evidence="4" id="KW-1185">Reference proteome</keyword>
<dbReference type="EMBL" id="JAGIQL010000086">
    <property type="protein sequence ID" value="MBP0459779.1"/>
    <property type="molecule type" value="Genomic_DNA"/>
</dbReference>
<dbReference type="InterPro" id="IPR001646">
    <property type="entry name" value="5peptide_repeat"/>
</dbReference>
<feature type="region of interest" description="Disordered" evidence="1">
    <location>
        <begin position="268"/>
        <end position="301"/>
    </location>
</feature>
<dbReference type="PANTHER" id="PTHR14136">
    <property type="entry name" value="BTB_POZ DOMAIN-CONTAINING PROTEIN KCTD9"/>
    <property type="match status" value="1"/>
</dbReference>
<dbReference type="Pfam" id="PF00805">
    <property type="entry name" value="Pentapeptide"/>
    <property type="match status" value="1"/>
</dbReference>
<feature type="compositionally biased region" description="Low complexity" evidence="1">
    <location>
        <begin position="171"/>
        <end position="182"/>
    </location>
</feature>
<organism evidence="3 4">
    <name type="scientific">Streptomyces montanisoli</name>
    <dbReference type="NCBI Taxonomy" id="2798581"/>
    <lineage>
        <taxon>Bacteria</taxon>
        <taxon>Bacillati</taxon>
        <taxon>Actinomycetota</taxon>
        <taxon>Actinomycetes</taxon>
        <taxon>Kitasatosporales</taxon>
        <taxon>Streptomycetaceae</taxon>
        <taxon>Streptomyces</taxon>
    </lineage>
</organism>
<evidence type="ECO:0000313" key="4">
    <source>
        <dbReference type="Proteomes" id="UP000670475"/>
    </source>
</evidence>
<accession>A0A940MBA7</accession>
<dbReference type="Gene3D" id="2.160.20.80">
    <property type="entry name" value="E3 ubiquitin-protein ligase SopA"/>
    <property type="match status" value="1"/>
</dbReference>
<dbReference type="AlphaFoldDB" id="A0A940MBA7"/>
<dbReference type="PANTHER" id="PTHR14136:SF17">
    <property type="entry name" value="BTB_POZ DOMAIN-CONTAINING PROTEIN KCTD9"/>
    <property type="match status" value="1"/>
</dbReference>
<reference evidence="3" key="1">
    <citation type="submission" date="2021-03" db="EMBL/GenBank/DDBJ databases">
        <title>Whole genome sequence of Streptomyces bomunensis MMS17-BM035.</title>
        <authorList>
            <person name="Lee J.H."/>
        </authorList>
    </citation>
    <scope>NUCLEOTIDE SEQUENCE</scope>
    <source>
        <strain evidence="3">MMS17-BM035</strain>
    </source>
</reference>
<feature type="region of interest" description="Disordered" evidence="1">
    <location>
        <begin position="171"/>
        <end position="191"/>
    </location>
</feature>
<dbReference type="SUPFAM" id="SSF141571">
    <property type="entry name" value="Pentapeptide repeat-like"/>
    <property type="match status" value="1"/>
</dbReference>
<sequence length="301" mass="31412">MRADCASCFGLCCVALSFSAVAGFPADKDAGDPCRHLGADFGCGVHRELRPRGYAGCAVYDCFGAGQKVSRHTFGGTDWREAPETASAMFAALPVMRQLQELLYYLAEALSLPGARPLRAELTRAYERTEGLTLADADTLLATDVAAHRGQVVAPLLERASALVRADVTRASRPGRGPGAARAKGDGTKSRRNADLFGARLVRADLRGADLRGACLIAADLRAADLRRADLIGADLRDADLAGADLTGALFLTQAQLVSAKGDGATALPPSLVRPAHWPDTGASAGSPAPPADPPQREQPA</sequence>
<feature type="chain" id="PRO_5039698901" evidence="2">
    <location>
        <begin position="23"/>
        <end position="301"/>
    </location>
</feature>
<gene>
    <name evidence="3" type="ORF">JFN87_20105</name>
</gene>
<name>A0A940MBA7_9ACTN</name>
<evidence type="ECO:0000256" key="1">
    <source>
        <dbReference type="SAM" id="MobiDB-lite"/>
    </source>
</evidence>
<evidence type="ECO:0000256" key="2">
    <source>
        <dbReference type="SAM" id="SignalP"/>
    </source>
</evidence>
<proteinExistence type="predicted"/>
<feature type="signal peptide" evidence="2">
    <location>
        <begin position="1"/>
        <end position="22"/>
    </location>
</feature>
<dbReference type="Proteomes" id="UP000670475">
    <property type="component" value="Unassembled WGS sequence"/>
</dbReference>
<evidence type="ECO:0000313" key="3">
    <source>
        <dbReference type="EMBL" id="MBP0459779.1"/>
    </source>
</evidence>
<keyword evidence="2" id="KW-0732">Signal</keyword>
<comment type="caution">
    <text evidence="3">The sequence shown here is derived from an EMBL/GenBank/DDBJ whole genome shotgun (WGS) entry which is preliminary data.</text>
</comment>
<dbReference type="InterPro" id="IPR051082">
    <property type="entry name" value="Pentapeptide-BTB/POZ_domain"/>
</dbReference>
<protein>
    <submittedName>
        <fullName evidence="3">Pentapeptide repeat-containing protein</fullName>
    </submittedName>
</protein>